<dbReference type="Proteomes" id="UP000182444">
    <property type="component" value="Chromosome 1C"/>
</dbReference>
<dbReference type="GO" id="GO:0016226">
    <property type="term" value="P:iron-sulfur cluster assembly"/>
    <property type="evidence" value="ECO:0007669"/>
    <property type="project" value="UniProtKB-UniRule"/>
</dbReference>
<comment type="similarity">
    <text evidence="3">Belongs to the WD repeat CIA1 family.</text>
</comment>
<accession>A0A1D8NBP6</accession>
<dbReference type="VEuPathDB" id="FungiDB:YALI0_C18381g"/>
<dbReference type="EMBL" id="KZ858992">
    <property type="protein sequence ID" value="RDW25865.1"/>
    <property type="molecule type" value="Genomic_DNA"/>
</dbReference>
<dbReference type="KEGG" id="yli:2909977"/>
<dbReference type="InterPro" id="IPR028608">
    <property type="entry name" value="CIAO1/Cia1"/>
</dbReference>
<sequence>MQLIKALKGHTDRAWAASVHPNLPLLATCSGDKTVRIYNTNNWELVTTITEGHNRSVRSVAWKPSGSSPSLALGSFDSTVSIWGKEDDEWQFLAAIEGHENEVKGVSWSCDGQLLATCSRDKSIWVWEADDMNDEFECISVLQDHTQDVKHVAWHPSEMVFASASYDDTVRLWREDDDDWICVADLGGHESTVWGCAFEPSEGSDLRLVSCSDDKTCIVWKKEGQVGGTGDHSGIRPAFRADPLSEEWIQQATLPEAHTRAIYSVAWNKNGRIASTGADGKLVVYKENGPGQWVVESEVENAHGVYEVNDVVWLDDKLVTSGDDGVVNIWEV</sequence>
<dbReference type="PROSITE" id="PS50082">
    <property type="entry name" value="WD_REPEATS_2"/>
    <property type="match status" value="5"/>
</dbReference>
<feature type="repeat" description="WD" evidence="4">
    <location>
        <begin position="96"/>
        <end position="128"/>
    </location>
</feature>
<dbReference type="AlphaFoldDB" id="A0A1D8NBP6"/>
<keyword evidence="1 4" id="KW-0853">WD repeat</keyword>
<dbReference type="InterPro" id="IPR019775">
    <property type="entry name" value="WD40_repeat_CS"/>
</dbReference>
<dbReference type="SMR" id="A0A1D8NBP6"/>
<feature type="repeat" description="WD" evidence="4">
    <location>
        <begin position="50"/>
        <end position="83"/>
    </location>
</feature>
<dbReference type="eggNOG" id="KOG0645">
    <property type="taxonomic scope" value="Eukaryota"/>
</dbReference>
<evidence type="ECO:0000256" key="2">
    <source>
        <dbReference type="ARBA" id="ARBA00022737"/>
    </source>
</evidence>
<dbReference type="Gene3D" id="2.130.10.10">
    <property type="entry name" value="YVTN repeat-like/Quinoprotein amine dehydrogenase"/>
    <property type="match status" value="1"/>
</dbReference>
<dbReference type="InterPro" id="IPR020472">
    <property type="entry name" value="WD40_PAC1"/>
</dbReference>
<dbReference type="PANTHER" id="PTHR19920">
    <property type="entry name" value="WD40 PROTEIN CIAO1"/>
    <property type="match status" value="1"/>
</dbReference>
<comment type="function">
    <text evidence="3">Essential component of the cytosolic iron-sulfur (Fe/S) protein assembly machinery. Required for the maturation of extramitochondrial Fe/S proteins.</text>
</comment>
<feature type="repeat" description="WD" evidence="4">
    <location>
        <begin position="142"/>
        <end position="173"/>
    </location>
</feature>
<evidence type="ECO:0000256" key="3">
    <source>
        <dbReference type="HAMAP-Rule" id="MF_03037"/>
    </source>
</evidence>
<dbReference type="InterPro" id="IPR015943">
    <property type="entry name" value="WD40/YVTN_repeat-like_dom_sf"/>
</dbReference>
<dbReference type="InterPro" id="IPR001680">
    <property type="entry name" value="WD40_rpt"/>
</dbReference>
<reference evidence="6 8" key="2">
    <citation type="submission" date="2018-07" db="EMBL/GenBank/DDBJ databases">
        <title>Draft Genome Assemblies for Five Robust Yarrowia lipolytica Strains Exhibiting High Lipid Production and Pentose Sugar Utilization and Sugar Alcohol Secretion from Undetoxified Lignocellulosic Biomass Hydrolysates.</title>
        <authorList>
            <consortium name="DOE Joint Genome Institute"/>
            <person name="Walker C."/>
            <person name="Ryu S."/>
            <person name="Na H."/>
            <person name="Zane M."/>
            <person name="LaButti K."/>
            <person name="Lipzen A."/>
            <person name="Haridas S."/>
            <person name="Barry K."/>
            <person name="Grigoriev I.V."/>
            <person name="Quarterman J."/>
            <person name="Slininger P."/>
            <person name="Dien B."/>
            <person name="Trinh C.T."/>
        </authorList>
    </citation>
    <scope>NUCLEOTIDE SEQUENCE [LARGE SCALE GENOMIC DNA]</scope>
    <source>
        <strain evidence="6 8">YB392</strain>
    </source>
</reference>
<evidence type="ECO:0000256" key="1">
    <source>
        <dbReference type="ARBA" id="ARBA00022574"/>
    </source>
</evidence>
<feature type="repeat" description="WD" evidence="4">
    <location>
        <begin position="318"/>
        <end position="332"/>
    </location>
</feature>
<dbReference type="OMA" id="IREIRWS"/>
<name>A0A1D8NBP6_YARLL</name>
<evidence type="ECO:0000313" key="8">
    <source>
        <dbReference type="Proteomes" id="UP000256601"/>
    </source>
</evidence>
<dbReference type="FunFam" id="2.130.10.10:FF:000705">
    <property type="entry name" value="Probable cytosolic iron-sulfur protein assembly protein 1"/>
    <property type="match status" value="1"/>
</dbReference>
<dbReference type="Proteomes" id="UP000256601">
    <property type="component" value="Unassembled WGS sequence"/>
</dbReference>
<dbReference type="Pfam" id="PF00400">
    <property type="entry name" value="WD40"/>
    <property type="match status" value="6"/>
</dbReference>
<protein>
    <recommendedName>
        <fullName evidence="3">Probable cytosolic iron-sulfur protein assembly protein 1</fullName>
    </recommendedName>
</protein>
<feature type="repeat" description="WD" evidence="4">
    <location>
        <begin position="7"/>
        <end position="48"/>
    </location>
</feature>
<evidence type="ECO:0000313" key="7">
    <source>
        <dbReference type="Proteomes" id="UP000182444"/>
    </source>
</evidence>
<dbReference type="GO" id="GO:0097361">
    <property type="term" value="C:cytosolic [4Fe-4S] assembly targeting complex"/>
    <property type="evidence" value="ECO:0007669"/>
    <property type="project" value="InterPro"/>
</dbReference>
<dbReference type="GeneID" id="2909977"/>
<dbReference type="RefSeq" id="XP_501974.1">
    <property type="nucleotide sequence ID" value="XM_501974.1"/>
</dbReference>
<evidence type="ECO:0000313" key="5">
    <source>
        <dbReference type="EMBL" id="AOW03046.1"/>
    </source>
</evidence>
<organism evidence="5 7">
    <name type="scientific">Yarrowia lipolytica</name>
    <name type="common">Candida lipolytica</name>
    <dbReference type="NCBI Taxonomy" id="4952"/>
    <lineage>
        <taxon>Eukaryota</taxon>
        <taxon>Fungi</taxon>
        <taxon>Dikarya</taxon>
        <taxon>Ascomycota</taxon>
        <taxon>Saccharomycotina</taxon>
        <taxon>Dipodascomycetes</taxon>
        <taxon>Dipodascales</taxon>
        <taxon>Dipodascales incertae sedis</taxon>
        <taxon>Yarrowia</taxon>
    </lineage>
</organism>
<dbReference type="OrthoDB" id="284782at2759"/>
<dbReference type="PROSITE" id="PS00678">
    <property type="entry name" value="WD_REPEATS_1"/>
    <property type="match status" value="1"/>
</dbReference>
<dbReference type="PRINTS" id="PR00320">
    <property type="entry name" value="GPROTEINBRPT"/>
</dbReference>
<evidence type="ECO:0000313" key="6">
    <source>
        <dbReference type="EMBL" id="RDW25865.1"/>
    </source>
</evidence>
<dbReference type="SMART" id="SM00320">
    <property type="entry name" value="WD40"/>
    <property type="match status" value="7"/>
</dbReference>
<dbReference type="EMBL" id="CP017555">
    <property type="protein sequence ID" value="AOW03046.1"/>
    <property type="molecule type" value="Genomic_DNA"/>
</dbReference>
<dbReference type="CDD" id="cd00200">
    <property type="entry name" value="WD40"/>
    <property type="match status" value="1"/>
</dbReference>
<reference evidence="5 7" key="1">
    <citation type="journal article" date="2016" name="PLoS ONE">
        <title>Sequence Assembly of Yarrowia lipolytica Strain W29/CLIB89 Shows Transposable Element Diversity.</title>
        <authorList>
            <person name="Magnan C."/>
            <person name="Yu J."/>
            <person name="Chang I."/>
            <person name="Jahn E."/>
            <person name="Kanomata Y."/>
            <person name="Wu J."/>
            <person name="Zeller M."/>
            <person name="Oakes M."/>
            <person name="Baldi P."/>
            <person name="Sandmeyer S."/>
        </authorList>
    </citation>
    <scope>NUCLEOTIDE SEQUENCE [LARGE SCALE GENOMIC DNA]</scope>
    <source>
        <strain evidence="5">CLIB89</strain>
        <strain evidence="7">CLIB89(W29)</strain>
    </source>
</reference>
<keyword evidence="2" id="KW-0677">Repeat</keyword>
<dbReference type="HAMAP" id="MF_03037">
    <property type="entry name" value="ciao1"/>
    <property type="match status" value="1"/>
</dbReference>
<dbReference type="PROSITE" id="PS50294">
    <property type="entry name" value="WD_REPEATS_REGION"/>
    <property type="match status" value="3"/>
</dbReference>
<dbReference type="InterPro" id="IPR036322">
    <property type="entry name" value="WD40_repeat_dom_sf"/>
</dbReference>
<dbReference type="VEuPathDB" id="FungiDB:YALI1_C25576g"/>
<proteinExistence type="inferred from homology"/>
<dbReference type="SUPFAM" id="SSF50978">
    <property type="entry name" value="WD40 repeat-like"/>
    <property type="match status" value="1"/>
</dbReference>
<evidence type="ECO:0000256" key="4">
    <source>
        <dbReference type="PROSITE-ProRule" id="PRU00221"/>
    </source>
</evidence>
<gene>
    <name evidence="3" type="primary">CIA1</name>
    <name evidence="6" type="ORF">B0I71DRAFT_131919</name>
    <name evidence="5" type="ORF">YALI1_C25576g</name>
</gene>
<dbReference type="PANTHER" id="PTHR19920:SF0">
    <property type="entry name" value="CYTOSOLIC IRON-SULFUR PROTEIN ASSEMBLY PROTEIN CIAO1-RELATED"/>
    <property type="match status" value="1"/>
</dbReference>